<dbReference type="SMART" id="SM00355">
    <property type="entry name" value="ZnF_C2H2"/>
    <property type="match status" value="3"/>
</dbReference>
<dbReference type="PANTHER" id="PTHR16515">
    <property type="entry name" value="PR DOMAIN ZINC FINGER PROTEIN"/>
    <property type="match status" value="1"/>
</dbReference>
<evidence type="ECO:0000256" key="2">
    <source>
        <dbReference type="ARBA" id="ARBA00022723"/>
    </source>
</evidence>
<dbReference type="PROSITE" id="PS50157">
    <property type="entry name" value="ZINC_FINGER_C2H2_2"/>
    <property type="match status" value="3"/>
</dbReference>
<name>A0AAD7W1W8_9TELE</name>
<dbReference type="EMBL" id="JAINUG010000362">
    <property type="protein sequence ID" value="KAJ8373411.1"/>
    <property type="molecule type" value="Genomic_DNA"/>
</dbReference>
<dbReference type="InterPro" id="IPR036236">
    <property type="entry name" value="Znf_C2H2_sf"/>
</dbReference>
<comment type="subcellular location">
    <subcellularLocation>
        <location evidence="1">Nucleus</location>
    </subcellularLocation>
</comment>
<dbReference type="AlphaFoldDB" id="A0AAD7W1W8"/>
<evidence type="ECO:0000256" key="4">
    <source>
        <dbReference type="ARBA" id="ARBA00022771"/>
    </source>
</evidence>
<protein>
    <recommendedName>
        <fullName evidence="9">C2H2-type domain-containing protein</fullName>
    </recommendedName>
</protein>
<dbReference type="PROSITE" id="PS00028">
    <property type="entry name" value="ZINC_FINGER_C2H2_1"/>
    <property type="match status" value="3"/>
</dbReference>
<evidence type="ECO:0000256" key="7">
    <source>
        <dbReference type="PROSITE-ProRule" id="PRU00042"/>
    </source>
</evidence>
<dbReference type="GO" id="GO:0008270">
    <property type="term" value="F:zinc ion binding"/>
    <property type="evidence" value="ECO:0007669"/>
    <property type="project" value="UniProtKB-KW"/>
</dbReference>
<keyword evidence="5" id="KW-0862">Zinc</keyword>
<organism evidence="10 11">
    <name type="scientific">Aldrovandia affinis</name>
    <dbReference type="NCBI Taxonomy" id="143900"/>
    <lineage>
        <taxon>Eukaryota</taxon>
        <taxon>Metazoa</taxon>
        <taxon>Chordata</taxon>
        <taxon>Craniata</taxon>
        <taxon>Vertebrata</taxon>
        <taxon>Euteleostomi</taxon>
        <taxon>Actinopterygii</taxon>
        <taxon>Neopterygii</taxon>
        <taxon>Teleostei</taxon>
        <taxon>Notacanthiformes</taxon>
        <taxon>Halosauridae</taxon>
        <taxon>Aldrovandia</taxon>
    </lineage>
</organism>
<feature type="region of interest" description="Disordered" evidence="8">
    <location>
        <begin position="1"/>
        <end position="33"/>
    </location>
</feature>
<dbReference type="GO" id="GO:0010468">
    <property type="term" value="P:regulation of gene expression"/>
    <property type="evidence" value="ECO:0007669"/>
    <property type="project" value="TreeGrafter"/>
</dbReference>
<dbReference type="FunFam" id="3.30.160.60:FF:000303">
    <property type="entry name" value="Zinc finger protein 41"/>
    <property type="match status" value="1"/>
</dbReference>
<proteinExistence type="predicted"/>
<evidence type="ECO:0000256" key="3">
    <source>
        <dbReference type="ARBA" id="ARBA00022737"/>
    </source>
</evidence>
<keyword evidence="4 7" id="KW-0863">Zinc-finger</keyword>
<keyword evidence="3" id="KW-0677">Repeat</keyword>
<dbReference type="Pfam" id="PF00096">
    <property type="entry name" value="zf-C2H2"/>
    <property type="match status" value="3"/>
</dbReference>
<dbReference type="InterPro" id="IPR050331">
    <property type="entry name" value="Zinc_finger"/>
</dbReference>
<dbReference type="FunFam" id="3.30.160.60:FF:000912">
    <property type="entry name" value="Zinc finger protein 660"/>
    <property type="match status" value="1"/>
</dbReference>
<dbReference type="FunFam" id="3.30.160.60:FF:002343">
    <property type="entry name" value="Zinc finger protein 33A"/>
    <property type="match status" value="1"/>
</dbReference>
<keyword evidence="6" id="KW-0539">Nucleus</keyword>
<evidence type="ECO:0000313" key="10">
    <source>
        <dbReference type="EMBL" id="KAJ8373411.1"/>
    </source>
</evidence>
<comment type="caution">
    <text evidence="10">The sequence shown here is derived from an EMBL/GenBank/DDBJ whole genome shotgun (WGS) entry which is preliminary data.</text>
</comment>
<evidence type="ECO:0000256" key="8">
    <source>
        <dbReference type="SAM" id="MobiDB-lite"/>
    </source>
</evidence>
<feature type="domain" description="C2H2-type" evidence="9">
    <location>
        <begin position="249"/>
        <end position="276"/>
    </location>
</feature>
<sequence>MESGAGGGGRPPHVEDTAPAKEEELTEQHRTRHGVWEVSGPESVLKAEAESESVKTLQHRGAERRAGGLNSLDSGFVMFERPAGQLGTYCTQGSANTETEDPCCSYSTETDSESLPFHPETRSFPATEEVAGNSLSSMGSLDWKPEIVVVDPAPIKREAETRSAWNAAAILGMGHAQHARPFEEMMERGERQPETQMAVSKYTASESGETHHRVDPSEKRLFYTYFERGFGRQKDSETHQSVDAGERQFSCTQCGKQFAHSANLKRHQRVHTGEKPFSCTLCEKRFSHQHQLKMHQRIHTGERPFNCTHCGKRFTQSSHIKRHLSVHTGELL</sequence>
<dbReference type="SUPFAM" id="SSF57667">
    <property type="entry name" value="beta-beta-alpha zinc fingers"/>
    <property type="match status" value="2"/>
</dbReference>
<keyword evidence="11" id="KW-1185">Reference proteome</keyword>
<dbReference type="Proteomes" id="UP001221898">
    <property type="component" value="Unassembled WGS sequence"/>
</dbReference>
<feature type="compositionally biased region" description="Gly residues" evidence="8">
    <location>
        <begin position="1"/>
        <end position="10"/>
    </location>
</feature>
<reference evidence="10" key="1">
    <citation type="journal article" date="2023" name="Science">
        <title>Genome structures resolve the early diversification of teleost fishes.</title>
        <authorList>
            <person name="Parey E."/>
            <person name="Louis A."/>
            <person name="Montfort J."/>
            <person name="Bouchez O."/>
            <person name="Roques C."/>
            <person name="Iampietro C."/>
            <person name="Lluch J."/>
            <person name="Castinel A."/>
            <person name="Donnadieu C."/>
            <person name="Desvignes T."/>
            <person name="Floi Bucao C."/>
            <person name="Jouanno E."/>
            <person name="Wen M."/>
            <person name="Mejri S."/>
            <person name="Dirks R."/>
            <person name="Jansen H."/>
            <person name="Henkel C."/>
            <person name="Chen W.J."/>
            <person name="Zahm M."/>
            <person name="Cabau C."/>
            <person name="Klopp C."/>
            <person name="Thompson A.W."/>
            <person name="Robinson-Rechavi M."/>
            <person name="Braasch I."/>
            <person name="Lecointre G."/>
            <person name="Bobe J."/>
            <person name="Postlethwait J.H."/>
            <person name="Berthelot C."/>
            <person name="Roest Crollius H."/>
            <person name="Guiguen Y."/>
        </authorList>
    </citation>
    <scope>NUCLEOTIDE SEQUENCE</scope>
    <source>
        <strain evidence="10">NC1722</strain>
    </source>
</reference>
<dbReference type="InterPro" id="IPR013087">
    <property type="entry name" value="Znf_C2H2_type"/>
</dbReference>
<evidence type="ECO:0000256" key="5">
    <source>
        <dbReference type="ARBA" id="ARBA00022833"/>
    </source>
</evidence>
<dbReference type="GO" id="GO:0005634">
    <property type="term" value="C:nucleus"/>
    <property type="evidence" value="ECO:0007669"/>
    <property type="project" value="UniProtKB-SubCell"/>
</dbReference>
<feature type="domain" description="C2H2-type" evidence="9">
    <location>
        <begin position="277"/>
        <end position="304"/>
    </location>
</feature>
<accession>A0AAD7W1W8</accession>
<evidence type="ECO:0000256" key="1">
    <source>
        <dbReference type="ARBA" id="ARBA00004123"/>
    </source>
</evidence>
<dbReference type="Gene3D" id="3.30.160.60">
    <property type="entry name" value="Classic Zinc Finger"/>
    <property type="match status" value="3"/>
</dbReference>
<feature type="domain" description="C2H2-type" evidence="9">
    <location>
        <begin position="305"/>
        <end position="332"/>
    </location>
</feature>
<evidence type="ECO:0000256" key="6">
    <source>
        <dbReference type="ARBA" id="ARBA00023242"/>
    </source>
</evidence>
<feature type="region of interest" description="Disordered" evidence="8">
    <location>
        <begin position="92"/>
        <end position="118"/>
    </location>
</feature>
<dbReference type="PANTHER" id="PTHR16515:SF49">
    <property type="entry name" value="GASTRULA ZINC FINGER PROTEIN XLCGF49.1-LIKE-RELATED"/>
    <property type="match status" value="1"/>
</dbReference>
<gene>
    <name evidence="10" type="ORF">AAFF_G00265380</name>
</gene>
<evidence type="ECO:0000259" key="9">
    <source>
        <dbReference type="PROSITE" id="PS50157"/>
    </source>
</evidence>
<feature type="compositionally biased region" description="Basic and acidic residues" evidence="8">
    <location>
        <begin position="12"/>
        <end position="29"/>
    </location>
</feature>
<evidence type="ECO:0000313" key="11">
    <source>
        <dbReference type="Proteomes" id="UP001221898"/>
    </source>
</evidence>
<dbReference type="GO" id="GO:1990837">
    <property type="term" value="F:sequence-specific double-stranded DNA binding"/>
    <property type="evidence" value="ECO:0007669"/>
    <property type="project" value="UniProtKB-ARBA"/>
</dbReference>
<keyword evidence="2" id="KW-0479">Metal-binding</keyword>